<dbReference type="Pfam" id="PF02878">
    <property type="entry name" value="PGM_PMM_I"/>
    <property type="match status" value="1"/>
</dbReference>
<gene>
    <name evidence="13" type="primary">pgm</name>
    <name evidence="13" type="ORF">SR882_03860</name>
</gene>
<sequence length="551" mass="59267">MPLHELAGQTPPRDFLVDVPRLISAYYQGEPLVEEPSQRISFGTSGHRGSSLTGSFNEAHIAAVTAALVEYRKAEGIGGPILIGFDTHALAWPAFMTCVEVLAAAGVPFRYQHDNAPTPTPVISQAIIAANRQGGQGGRGGARCDGIILTPSHNPPGDGGFKYNPPHGGPADTGATGWIERRANELLANWQAISRQPFDRAIKSGAAQGVDFIRPYVEALDTVVDMQAIARAGVSIGVDPMGGAGLPYWEPIAEHYGLDLTVVNRQVEPDFRFIPLDHDGKIRMDCSSPYAMAGLLKIKDGFDVAFGNDTDADRHGIVSPEGGLINPNHFLSVSIDYLFGHRPDWRGDLKVGKTIVSSSMIDRVAGGLGREVYETPVGIKWFQPGLTDGWLGFGGEESAGATFLARNGEVWNTDKDGLTMGLLAAEILAVTGEDVWARFNRLIDRYGQPFYARRDAALSAEQKERFKALDPNQLAIDRLAGESVTGVRTRAPGNEAPIGGLKVETANGWFAARPSGTEPIYKIYAESFRDPGHLEEIFAQAEQVVGEALNG</sequence>
<dbReference type="PANTHER" id="PTHR45745:SF1">
    <property type="entry name" value="PHOSPHOGLUCOMUTASE 2B-RELATED"/>
    <property type="match status" value="1"/>
</dbReference>
<evidence type="ECO:0000256" key="8">
    <source>
        <dbReference type="RuleBase" id="RU004326"/>
    </source>
</evidence>
<dbReference type="Proteomes" id="UP001327459">
    <property type="component" value="Chromosome"/>
</dbReference>
<dbReference type="Pfam" id="PF02879">
    <property type="entry name" value="PGM_PMM_II"/>
    <property type="match status" value="1"/>
</dbReference>
<evidence type="ECO:0000259" key="10">
    <source>
        <dbReference type="Pfam" id="PF02878"/>
    </source>
</evidence>
<feature type="domain" description="Alpha-D-phosphohexomutase C-terminal" evidence="9">
    <location>
        <begin position="494"/>
        <end position="540"/>
    </location>
</feature>
<evidence type="ECO:0000313" key="13">
    <source>
        <dbReference type="EMBL" id="WQH17050.1"/>
    </source>
</evidence>
<dbReference type="InterPro" id="IPR036900">
    <property type="entry name" value="A-D-PHexomutase_C_sf"/>
</dbReference>
<dbReference type="InterPro" id="IPR005844">
    <property type="entry name" value="A-D-PHexomutase_a/b/a-I"/>
</dbReference>
<dbReference type="Gene3D" id="3.30.310.50">
    <property type="entry name" value="Alpha-D-phosphohexomutase, C-terminal domain"/>
    <property type="match status" value="1"/>
</dbReference>
<proteinExistence type="inferred from homology"/>
<dbReference type="PANTHER" id="PTHR45745">
    <property type="entry name" value="PHOSPHOMANNOMUTASE 45A"/>
    <property type="match status" value="1"/>
</dbReference>
<feature type="domain" description="Alpha-D-phosphohexomutase alpha/beta/alpha" evidence="10">
    <location>
        <begin position="40"/>
        <end position="185"/>
    </location>
</feature>
<comment type="similarity">
    <text evidence="2 8">Belongs to the phosphohexose mutase family.</text>
</comment>
<dbReference type="InterPro" id="IPR005845">
    <property type="entry name" value="A-D-PHexomutase_a/b/a-II"/>
</dbReference>
<dbReference type="Gene3D" id="3.40.120.10">
    <property type="entry name" value="Alpha-D-Glucose-1,6-Bisphosphate, subunit A, domain 3"/>
    <property type="match status" value="3"/>
</dbReference>
<comment type="cofactor">
    <cofactor evidence="1">
        <name>Mg(2+)</name>
        <dbReference type="ChEBI" id="CHEBI:18420"/>
    </cofactor>
</comment>
<reference evidence="13 14" key="1">
    <citation type="submission" date="2023-11" db="EMBL/GenBank/DDBJ databases">
        <title>MicrobeMod: A computational toolkit for identifying prokaryotic methylation and restriction-modification with nanopore sequencing.</title>
        <authorList>
            <person name="Crits-Christoph A."/>
            <person name="Kang S.C."/>
            <person name="Lee H."/>
            <person name="Ostrov N."/>
        </authorList>
    </citation>
    <scope>NUCLEOTIDE SEQUENCE [LARGE SCALE GENOMIC DNA]</scope>
    <source>
        <strain evidence="13 14">ATCC 49870</strain>
    </source>
</reference>
<dbReference type="GO" id="GO:0004614">
    <property type="term" value="F:phosphoglucomutase activity"/>
    <property type="evidence" value="ECO:0007669"/>
    <property type="project" value="UniProtKB-EC"/>
</dbReference>
<dbReference type="InterPro" id="IPR016055">
    <property type="entry name" value="A-D-PHexomutase_a/b/a-I/II/III"/>
</dbReference>
<dbReference type="InterPro" id="IPR005846">
    <property type="entry name" value="A-D-PHexomutase_a/b/a-III"/>
</dbReference>
<feature type="domain" description="Alpha-D-phosphohexomutase alpha/beta/alpha" evidence="12">
    <location>
        <begin position="326"/>
        <end position="446"/>
    </location>
</feature>
<evidence type="ECO:0000256" key="4">
    <source>
        <dbReference type="ARBA" id="ARBA00022723"/>
    </source>
</evidence>
<evidence type="ECO:0000256" key="1">
    <source>
        <dbReference type="ARBA" id="ARBA00001946"/>
    </source>
</evidence>
<feature type="domain" description="Alpha-D-phosphohexomutase alpha/beta/alpha" evidence="11">
    <location>
        <begin position="215"/>
        <end position="322"/>
    </location>
</feature>
<dbReference type="InterPro" id="IPR005852">
    <property type="entry name" value="PGM_a-D-Glc-sp"/>
</dbReference>
<evidence type="ECO:0000256" key="6">
    <source>
        <dbReference type="ARBA" id="ARBA00023235"/>
    </source>
</evidence>
<dbReference type="NCBIfam" id="TIGR01132">
    <property type="entry name" value="pgm"/>
    <property type="match status" value="1"/>
</dbReference>
<keyword evidence="5 8" id="KW-0460">Magnesium</keyword>
<protein>
    <recommendedName>
        <fullName evidence="7">Phosphoglucomutase</fullName>
        <ecNumber evidence="7">5.4.2.2</ecNumber>
    </recommendedName>
</protein>
<dbReference type="InterPro" id="IPR005843">
    <property type="entry name" value="A-D-PHexomutase_C"/>
</dbReference>
<evidence type="ECO:0000259" key="12">
    <source>
        <dbReference type="Pfam" id="PF02880"/>
    </source>
</evidence>
<evidence type="ECO:0000256" key="5">
    <source>
        <dbReference type="ARBA" id="ARBA00022842"/>
    </source>
</evidence>
<dbReference type="PROSITE" id="PS00710">
    <property type="entry name" value="PGM_PMM"/>
    <property type="match status" value="1"/>
</dbReference>
<dbReference type="InterPro" id="IPR016066">
    <property type="entry name" value="A-D-PHexomutase_CS"/>
</dbReference>
<keyword evidence="14" id="KW-1185">Reference proteome</keyword>
<dbReference type="Pfam" id="PF02880">
    <property type="entry name" value="PGM_PMM_III"/>
    <property type="match status" value="1"/>
</dbReference>
<dbReference type="SUPFAM" id="SSF55957">
    <property type="entry name" value="Phosphoglucomutase, C-terminal domain"/>
    <property type="match status" value="1"/>
</dbReference>
<accession>A0ABZ0YXZ2</accession>
<dbReference type="SUPFAM" id="SSF53738">
    <property type="entry name" value="Phosphoglucomutase, first 3 domains"/>
    <property type="match status" value="3"/>
</dbReference>
<dbReference type="RefSeq" id="WP_322522032.1">
    <property type="nucleotide sequence ID" value="NZ_CP140153.1"/>
</dbReference>
<evidence type="ECO:0000259" key="11">
    <source>
        <dbReference type="Pfam" id="PF02879"/>
    </source>
</evidence>
<evidence type="ECO:0000313" key="14">
    <source>
        <dbReference type="Proteomes" id="UP001327459"/>
    </source>
</evidence>
<keyword evidence="3" id="KW-0597">Phosphoprotein</keyword>
<dbReference type="EMBL" id="CP140153">
    <property type="protein sequence ID" value="WQH17050.1"/>
    <property type="molecule type" value="Genomic_DNA"/>
</dbReference>
<keyword evidence="4 8" id="KW-0479">Metal-binding</keyword>
<name>A0ABZ0YXZ2_9GAMM</name>
<evidence type="ECO:0000256" key="7">
    <source>
        <dbReference type="NCBIfam" id="TIGR01132"/>
    </source>
</evidence>
<evidence type="ECO:0000256" key="3">
    <source>
        <dbReference type="ARBA" id="ARBA00022553"/>
    </source>
</evidence>
<keyword evidence="6 13" id="KW-0413">Isomerase</keyword>
<dbReference type="EC" id="5.4.2.2" evidence="7"/>
<evidence type="ECO:0000259" key="9">
    <source>
        <dbReference type="Pfam" id="PF00408"/>
    </source>
</evidence>
<evidence type="ECO:0000256" key="2">
    <source>
        <dbReference type="ARBA" id="ARBA00010231"/>
    </source>
</evidence>
<organism evidence="13 14">
    <name type="scientific">Guyparkeria halophila</name>
    <dbReference type="NCBI Taxonomy" id="47960"/>
    <lineage>
        <taxon>Bacteria</taxon>
        <taxon>Pseudomonadati</taxon>
        <taxon>Pseudomonadota</taxon>
        <taxon>Gammaproteobacteria</taxon>
        <taxon>Chromatiales</taxon>
        <taxon>Thioalkalibacteraceae</taxon>
        <taxon>Guyparkeria</taxon>
    </lineage>
</organism>
<dbReference type="Pfam" id="PF00408">
    <property type="entry name" value="PGM_PMM_IV"/>
    <property type="match status" value="1"/>
</dbReference>